<dbReference type="OrthoDB" id="9156397at2"/>
<evidence type="ECO:0000313" key="2">
    <source>
        <dbReference type="Proteomes" id="UP000217696"/>
    </source>
</evidence>
<protein>
    <submittedName>
        <fullName evidence="1">Uncharacterized protein</fullName>
    </submittedName>
</protein>
<name>A0A0U5B1D0_9BACL</name>
<dbReference type="Proteomes" id="UP000217696">
    <property type="component" value="Chromosome"/>
</dbReference>
<dbReference type="KEGG" id="asoc:CB4_01272"/>
<gene>
    <name evidence="1" type="ORF">CB4_01272</name>
</gene>
<organism evidence="1 2">
    <name type="scientific">Aneurinibacillus soli</name>
    <dbReference type="NCBI Taxonomy" id="1500254"/>
    <lineage>
        <taxon>Bacteria</taxon>
        <taxon>Bacillati</taxon>
        <taxon>Bacillota</taxon>
        <taxon>Bacilli</taxon>
        <taxon>Bacillales</taxon>
        <taxon>Paenibacillaceae</taxon>
        <taxon>Aneurinibacillus group</taxon>
        <taxon>Aneurinibacillus</taxon>
    </lineage>
</organism>
<evidence type="ECO:0000313" key="1">
    <source>
        <dbReference type="EMBL" id="BAU27103.1"/>
    </source>
</evidence>
<proteinExistence type="predicted"/>
<sequence>MTFLNQVVNDFQRKQFTKVQMNELMFYAQFRNDPKKLCHLIGRAIASNGKTQSHQKRIKRETKDNLEQHLLTIYPLIPSLKDFDELRELITIKGIGDLTVYDTADRIGYAFGLHPEKVYIHRGAKTGAKNLLGRKAVRGRKFLYIHELPVEFQNLTPREAENCLCIYKDSFLTGKLPKPKKSCNGKLPKVKEAC</sequence>
<reference evidence="1 2" key="1">
    <citation type="submission" date="2015-12" db="EMBL/GenBank/DDBJ databases">
        <title>Genome sequence of Aneurinibacillus soli.</title>
        <authorList>
            <person name="Lee J.S."/>
            <person name="Lee K.C."/>
            <person name="Kim K.K."/>
            <person name="Lee B.W."/>
        </authorList>
    </citation>
    <scope>NUCLEOTIDE SEQUENCE [LARGE SCALE GENOMIC DNA]</scope>
    <source>
        <strain evidence="1 2">CB4</strain>
    </source>
</reference>
<keyword evidence="2" id="KW-1185">Reference proteome</keyword>
<accession>A0A0U5B1D0</accession>
<dbReference type="EMBL" id="AP017312">
    <property type="protein sequence ID" value="BAU27103.1"/>
    <property type="molecule type" value="Genomic_DNA"/>
</dbReference>
<dbReference type="AlphaFoldDB" id="A0A0U5B1D0"/>
<dbReference type="RefSeq" id="WP_096464171.1">
    <property type="nucleotide sequence ID" value="NZ_AP017312.1"/>
</dbReference>